<feature type="region of interest" description="Disordered" evidence="1">
    <location>
        <begin position="225"/>
        <end position="261"/>
    </location>
</feature>
<dbReference type="Pfam" id="PF14223">
    <property type="entry name" value="Retrotran_gag_2"/>
    <property type="match status" value="1"/>
</dbReference>
<accession>A0A833XNT4</accession>
<proteinExistence type="predicted"/>
<comment type="caution">
    <text evidence="2">The sequence shown here is derived from an EMBL/GenBank/DDBJ whole genome shotgun (WGS) entry which is preliminary data.</text>
</comment>
<evidence type="ECO:0008006" key="4">
    <source>
        <dbReference type="Google" id="ProtNLM"/>
    </source>
</evidence>
<organism evidence="2 3">
    <name type="scientific">Juglans regia</name>
    <name type="common">English walnut</name>
    <dbReference type="NCBI Taxonomy" id="51240"/>
    <lineage>
        <taxon>Eukaryota</taxon>
        <taxon>Viridiplantae</taxon>
        <taxon>Streptophyta</taxon>
        <taxon>Embryophyta</taxon>
        <taxon>Tracheophyta</taxon>
        <taxon>Spermatophyta</taxon>
        <taxon>Magnoliopsida</taxon>
        <taxon>eudicotyledons</taxon>
        <taxon>Gunneridae</taxon>
        <taxon>Pentapetalae</taxon>
        <taxon>rosids</taxon>
        <taxon>fabids</taxon>
        <taxon>Fagales</taxon>
        <taxon>Juglandaceae</taxon>
        <taxon>Juglans</taxon>
    </lineage>
</organism>
<name>A0A833XNT4_JUGRE</name>
<dbReference type="AlphaFoldDB" id="A0A833XNT4"/>
<reference evidence="2" key="2">
    <citation type="submission" date="2020-03" db="EMBL/GenBank/DDBJ databases">
        <title>Walnut 2.0.</title>
        <authorList>
            <person name="Marrano A."/>
            <person name="Britton M."/>
            <person name="Zimin A.V."/>
            <person name="Zaini P.A."/>
            <person name="Workman R."/>
            <person name="Puiu D."/>
            <person name="Bianco L."/>
            <person name="Allen B.J."/>
            <person name="Troggio M."/>
            <person name="Leslie C.A."/>
            <person name="Timp W."/>
            <person name="Dendekar A."/>
            <person name="Salzberg S.L."/>
            <person name="Neale D.B."/>
        </authorList>
    </citation>
    <scope>NUCLEOTIDE SEQUENCE</scope>
    <source>
        <tissue evidence="2">Leaves</tissue>
    </source>
</reference>
<dbReference type="Proteomes" id="UP000619265">
    <property type="component" value="Unassembled WGS sequence"/>
</dbReference>
<dbReference type="PANTHER" id="PTHR47481:SF22">
    <property type="entry name" value="RETROTRANSPOSON GAG DOMAIN-CONTAINING PROTEIN"/>
    <property type="match status" value="1"/>
</dbReference>
<evidence type="ECO:0000313" key="3">
    <source>
        <dbReference type="Proteomes" id="UP000619265"/>
    </source>
</evidence>
<evidence type="ECO:0000256" key="1">
    <source>
        <dbReference type="SAM" id="MobiDB-lite"/>
    </source>
</evidence>
<reference evidence="2" key="1">
    <citation type="submission" date="2015-10" db="EMBL/GenBank/DDBJ databases">
        <authorList>
            <person name="Martinez-Garcia P.J."/>
            <person name="Crepeau M.W."/>
            <person name="Puiu D."/>
            <person name="Gonzalez-Ibeas D."/>
            <person name="Whalen J."/>
            <person name="Stevens K."/>
            <person name="Paul R."/>
            <person name="Butterfield T."/>
            <person name="Britton M."/>
            <person name="Reagan R."/>
            <person name="Chakraborty S."/>
            <person name="Walawage S.L."/>
            <person name="Vasquez-Gross H.A."/>
            <person name="Cardeno C."/>
            <person name="Famula R."/>
            <person name="Pratt K."/>
            <person name="Kuruganti S."/>
            <person name="Aradhya M.K."/>
            <person name="Leslie C.A."/>
            <person name="Dandekar A.M."/>
            <person name="Salzberg S.L."/>
            <person name="Wegrzyn J.L."/>
            <person name="Langley C.H."/>
            <person name="Neale D.B."/>
        </authorList>
    </citation>
    <scope>NUCLEOTIDE SEQUENCE</scope>
    <source>
        <tissue evidence="2">Leaves</tissue>
    </source>
</reference>
<sequence length="294" mass="32693">MSFSAPLNLQNLVTIKLTKDNFLLWRAQILPYLRGQQLIGYVDGTIPCPPPTIQITSKEDDIIKTSPNPEFSQWYNQDQVILGALMSSLSESIITHMVGLETSKDVWCALERMFSNHARARVVGIRLELSTLKKGNMSMSDYYQRIKTSADTLAAVGEPLRDSEFLTYILAGLDSSYNSIVMSISTRVDQFSLEDAYAHLLSFELRLEQQNSALDIAIGSANVATRNDHSRGNGGRTPQRSFQNSRGRNYRGRGRGSQGNFSGGGSRLICQLCGKNGHNAVQCYHRLDLSYQGT</sequence>
<protein>
    <recommendedName>
        <fullName evidence="4">Retrotransposon Copia-like N-terminal domain-containing protein</fullName>
    </recommendedName>
</protein>
<gene>
    <name evidence="2" type="ORF">F2P56_013107</name>
</gene>
<dbReference type="Gramene" id="Jr06_14040_p1">
    <property type="protein sequence ID" value="cds.Jr06_14040_p1"/>
    <property type="gene ID" value="Jr06_14040"/>
</dbReference>
<dbReference type="EMBL" id="LIHL02000006">
    <property type="protein sequence ID" value="KAF5469002.1"/>
    <property type="molecule type" value="Genomic_DNA"/>
</dbReference>
<evidence type="ECO:0000313" key="2">
    <source>
        <dbReference type="EMBL" id="KAF5469002.1"/>
    </source>
</evidence>
<dbReference type="PANTHER" id="PTHR47481">
    <property type="match status" value="1"/>
</dbReference>